<gene>
    <name evidence="1" type="primary">thrS_5</name>
    <name evidence="1" type="ORF">CM83_99183</name>
</gene>
<keyword evidence="1" id="KW-0436">Ligase</keyword>
<reference evidence="2" key="3">
    <citation type="submission" date="2014-09" db="EMBL/GenBank/DDBJ databases">
        <authorList>
            <person name="Magalhaes I.L.F."/>
            <person name="Oliveira U."/>
            <person name="Santos F.R."/>
            <person name="Vidigal T.H.D.A."/>
            <person name="Brescovit A.D."/>
            <person name="Santos A.J."/>
        </authorList>
    </citation>
    <scope>NUCLEOTIDE SEQUENCE</scope>
</reference>
<reference evidence="1" key="2">
    <citation type="submission" date="2014-07" db="EMBL/GenBank/DDBJ databases">
        <authorList>
            <person name="Hull J."/>
        </authorList>
    </citation>
    <scope>NUCLEOTIDE SEQUENCE</scope>
</reference>
<dbReference type="EMBL" id="GBRD01006417">
    <property type="protein sequence ID" value="JAG59404.1"/>
    <property type="molecule type" value="Transcribed_RNA"/>
</dbReference>
<evidence type="ECO:0000313" key="1">
    <source>
        <dbReference type="EMBL" id="JAG12566.1"/>
    </source>
</evidence>
<organism evidence="1">
    <name type="scientific">Lygus hesperus</name>
    <name type="common">Western plant bug</name>
    <dbReference type="NCBI Taxonomy" id="30085"/>
    <lineage>
        <taxon>Eukaryota</taxon>
        <taxon>Metazoa</taxon>
        <taxon>Ecdysozoa</taxon>
        <taxon>Arthropoda</taxon>
        <taxon>Hexapoda</taxon>
        <taxon>Insecta</taxon>
        <taxon>Pterygota</taxon>
        <taxon>Neoptera</taxon>
        <taxon>Paraneoptera</taxon>
        <taxon>Hemiptera</taxon>
        <taxon>Heteroptera</taxon>
        <taxon>Panheteroptera</taxon>
        <taxon>Cimicomorpha</taxon>
        <taxon>Miridae</taxon>
        <taxon>Mirini</taxon>
        <taxon>Lygus</taxon>
    </lineage>
</organism>
<proteinExistence type="predicted"/>
<accession>A0A0A9WYS1</accession>
<dbReference type="EMBL" id="GBHO01031038">
    <property type="protein sequence ID" value="JAG12566.1"/>
    <property type="molecule type" value="Transcribed_RNA"/>
</dbReference>
<protein>
    <submittedName>
        <fullName evidence="1">Threonine--tRNA ligase</fullName>
    </submittedName>
</protein>
<name>A0A0A9WYS1_LYGHE</name>
<evidence type="ECO:0000313" key="2">
    <source>
        <dbReference type="EMBL" id="JAG59404.1"/>
    </source>
</evidence>
<dbReference type="AlphaFoldDB" id="A0A0A9WYS1"/>
<sequence length="373" mass="43232">MGAFAKSLVRLRSAIKTLPSEDVDPEYYSLMEDNLMDKFEALQARIIEALAWERRRTARNADPLPGTADIKVIADREQSVMTILINEHKTNVECLLQVVIDMRKKIKAVVDIIDKLELPKPMKTTIFKSLQQIIYCISLEASVPYRLKNEIEDFLTMLQQPHPLNTELADMVKLMKVKAENCLADSNREHHHRKKALKHIDSLLEELDGVLAETKRPYWMIDIPDVCDHRKRAFKTELFGYTETLKKKYNILPQEEHLGCVCYRTRKDRKGSREIPLCPQLLEYTEEVRKRMNLEPFRKEGNCYCPWLYAAPDCSGGTTYSLPLRQYTTSIKARAVTRDAVRDVTCCHCYWMKLQRVFAGLNHDACFSAEDLS</sequence>
<reference evidence="1" key="1">
    <citation type="journal article" date="2014" name="PLoS ONE">
        <title>Transcriptome-Based Identification of ABC Transporters in the Western Tarnished Plant Bug Lygus hesperus.</title>
        <authorList>
            <person name="Hull J.J."/>
            <person name="Chaney K."/>
            <person name="Geib S.M."/>
            <person name="Fabrick J.A."/>
            <person name="Brent C.S."/>
            <person name="Walsh D."/>
            <person name="Lavine L.C."/>
        </authorList>
    </citation>
    <scope>NUCLEOTIDE SEQUENCE</scope>
</reference>
<dbReference type="GO" id="GO:0016874">
    <property type="term" value="F:ligase activity"/>
    <property type="evidence" value="ECO:0007669"/>
    <property type="project" value="UniProtKB-KW"/>
</dbReference>